<accession>A0A4S3M2L8</accession>
<reference evidence="8 9" key="1">
    <citation type="submission" date="2019-04" db="EMBL/GenBank/DDBJ databases">
        <title>Draft genome sequence of Robertkochia marina CC-AMO-30D.</title>
        <authorList>
            <person name="Hameed A."/>
            <person name="Lin S.-Y."/>
            <person name="Shahina M."/>
            <person name="Lai W.-A."/>
            <person name="Young C.-C."/>
        </authorList>
    </citation>
    <scope>NUCLEOTIDE SEQUENCE [LARGE SCALE GENOMIC DNA]</scope>
    <source>
        <strain evidence="8 9">CC-AMO-30D</strain>
    </source>
</reference>
<evidence type="ECO:0000313" key="9">
    <source>
        <dbReference type="Proteomes" id="UP000305939"/>
    </source>
</evidence>
<dbReference type="SUPFAM" id="SSF69593">
    <property type="entry name" value="Glycerol-3-phosphate (1)-acyltransferase"/>
    <property type="match status" value="1"/>
</dbReference>
<dbReference type="GO" id="GO:0006654">
    <property type="term" value="P:phosphatidic acid biosynthetic process"/>
    <property type="evidence" value="ECO:0007669"/>
    <property type="project" value="TreeGrafter"/>
</dbReference>
<gene>
    <name evidence="8" type="ORF">E7Z59_03340</name>
</gene>
<evidence type="ECO:0000256" key="5">
    <source>
        <dbReference type="ARBA" id="ARBA00023315"/>
    </source>
</evidence>
<dbReference type="Proteomes" id="UP000305939">
    <property type="component" value="Unassembled WGS sequence"/>
</dbReference>
<feature type="domain" description="Phospholipid/glycerol acyltransferase" evidence="7">
    <location>
        <begin position="78"/>
        <end position="193"/>
    </location>
</feature>
<evidence type="ECO:0000313" key="8">
    <source>
        <dbReference type="EMBL" id="THD69374.1"/>
    </source>
</evidence>
<dbReference type="RefSeq" id="WP_136334864.1">
    <property type="nucleotide sequence ID" value="NZ_QXMP01000001.1"/>
</dbReference>
<dbReference type="PANTHER" id="PTHR10434:SF64">
    <property type="entry name" value="1-ACYL-SN-GLYCEROL-3-PHOSPHATE ACYLTRANSFERASE-RELATED"/>
    <property type="match status" value="1"/>
</dbReference>
<dbReference type="EMBL" id="SSMC01000001">
    <property type="protein sequence ID" value="THD69374.1"/>
    <property type="molecule type" value="Genomic_DNA"/>
</dbReference>
<keyword evidence="2" id="KW-0444">Lipid biosynthesis</keyword>
<keyword evidence="6" id="KW-0812">Transmembrane</keyword>
<evidence type="ECO:0000259" key="7">
    <source>
        <dbReference type="SMART" id="SM00563"/>
    </source>
</evidence>
<proteinExistence type="predicted"/>
<evidence type="ECO:0000256" key="3">
    <source>
        <dbReference type="ARBA" id="ARBA00022679"/>
    </source>
</evidence>
<comment type="caution">
    <text evidence="8">The sequence shown here is derived from an EMBL/GenBank/DDBJ whole genome shotgun (WGS) entry which is preliminary data.</text>
</comment>
<sequence length="246" mass="28485">MNPLRCLLMLLYRIWFYLLVSIPIILFFPVLLVLTASERFYPQFFWVARNIWAAPILYGMGLFPRIKKEGRMQKGKSYMLVANHTSMTDIMLMLRASKNPFVFVGKKELVKMPVFGYFYKRVCIMVDRESPRSRSAVYLRAQKRLAQGLSVCIFPEGGVPEGRDVLLDPFKDGAFKLAIAHQIPVVPMTFRDSKKKFPFEICDGGPGRLRVTIHRFLETKGKDMSEVTELKNYTREIIQKCLLEGK</sequence>
<keyword evidence="6" id="KW-0472">Membrane</keyword>
<evidence type="ECO:0000256" key="4">
    <source>
        <dbReference type="ARBA" id="ARBA00023098"/>
    </source>
</evidence>
<keyword evidence="9" id="KW-1185">Reference proteome</keyword>
<keyword evidence="6" id="KW-1133">Transmembrane helix</keyword>
<dbReference type="CDD" id="cd07989">
    <property type="entry name" value="LPLAT_AGPAT-like"/>
    <property type="match status" value="1"/>
</dbReference>
<evidence type="ECO:0000256" key="1">
    <source>
        <dbReference type="ARBA" id="ARBA00005189"/>
    </source>
</evidence>
<dbReference type="OrthoDB" id="9803035at2"/>
<organism evidence="8 9">
    <name type="scientific">Robertkochia marina</name>
    <dbReference type="NCBI Taxonomy" id="1227945"/>
    <lineage>
        <taxon>Bacteria</taxon>
        <taxon>Pseudomonadati</taxon>
        <taxon>Bacteroidota</taxon>
        <taxon>Flavobacteriia</taxon>
        <taxon>Flavobacteriales</taxon>
        <taxon>Flavobacteriaceae</taxon>
        <taxon>Robertkochia</taxon>
    </lineage>
</organism>
<name>A0A4S3M2L8_9FLAO</name>
<comment type="pathway">
    <text evidence="1">Lipid metabolism.</text>
</comment>
<feature type="transmembrane region" description="Helical" evidence="6">
    <location>
        <begin position="44"/>
        <end position="63"/>
    </location>
</feature>
<evidence type="ECO:0000256" key="6">
    <source>
        <dbReference type="SAM" id="Phobius"/>
    </source>
</evidence>
<keyword evidence="5 8" id="KW-0012">Acyltransferase</keyword>
<feature type="transmembrane region" description="Helical" evidence="6">
    <location>
        <begin position="12"/>
        <end position="32"/>
    </location>
</feature>
<dbReference type="SMART" id="SM00563">
    <property type="entry name" value="PlsC"/>
    <property type="match status" value="1"/>
</dbReference>
<protein>
    <submittedName>
        <fullName evidence="8">1-acyl-sn-glycerol-3-phosphate acyltransferase</fullName>
    </submittedName>
</protein>
<evidence type="ECO:0000256" key="2">
    <source>
        <dbReference type="ARBA" id="ARBA00022516"/>
    </source>
</evidence>
<dbReference type="AlphaFoldDB" id="A0A4S3M2L8"/>
<dbReference type="PANTHER" id="PTHR10434">
    <property type="entry name" value="1-ACYL-SN-GLYCEROL-3-PHOSPHATE ACYLTRANSFERASE"/>
    <property type="match status" value="1"/>
</dbReference>
<keyword evidence="4" id="KW-0443">Lipid metabolism</keyword>
<keyword evidence="3 8" id="KW-0808">Transferase</keyword>
<dbReference type="Pfam" id="PF01553">
    <property type="entry name" value="Acyltransferase"/>
    <property type="match status" value="1"/>
</dbReference>
<dbReference type="InterPro" id="IPR002123">
    <property type="entry name" value="Plipid/glycerol_acylTrfase"/>
</dbReference>
<dbReference type="GO" id="GO:0003841">
    <property type="term" value="F:1-acylglycerol-3-phosphate O-acyltransferase activity"/>
    <property type="evidence" value="ECO:0007669"/>
    <property type="project" value="TreeGrafter"/>
</dbReference>